<proteinExistence type="predicted"/>
<dbReference type="Proteomes" id="UP000236291">
    <property type="component" value="Unassembled WGS sequence"/>
</dbReference>
<evidence type="ECO:0000313" key="2">
    <source>
        <dbReference type="Proteomes" id="UP000236291"/>
    </source>
</evidence>
<organism evidence="1 2">
    <name type="scientific">Trifolium pratense</name>
    <name type="common">Red clover</name>
    <dbReference type="NCBI Taxonomy" id="57577"/>
    <lineage>
        <taxon>Eukaryota</taxon>
        <taxon>Viridiplantae</taxon>
        <taxon>Streptophyta</taxon>
        <taxon>Embryophyta</taxon>
        <taxon>Tracheophyta</taxon>
        <taxon>Spermatophyta</taxon>
        <taxon>Magnoliopsida</taxon>
        <taxon>eudicotyledons</taxon>
        <taxon>Gunneridae</taxon>
        <taxon>Pentapetalae</taxon>
        <taxon>rosids</taxon>
        <taxon>fabids</taxon>
        <taxon>Fabales</taxon>
        <taxon>Fabaceae</taxon>
        <taxon>Papilionoideae</taxon>
        <taxon>50 kb inversion clade</taxon>
        <taxon>NPAAA clade</taxon>
        <taxon>Hologalegina</taxon>
        <taxon>IRL clade</taxon>
        <taxon>Trifolieae</taxon>
        <taxon>Trifolium</taxon>
    </lineage>
</organism>
<reference evidence="1 2" key="1">
    <citation type="journal article" date="2014" name="Am. J. Bot.">
        <title>Genome assembly and annotation for red clover (Trifolium pratense; Fabaceae).</title>
        <authorList>
            <person name="Istvanek J."/>
            <person name="Jaros M."/>
            <person name="Krenek A."/>
            <person name="Repkova J."/>
        </authorList>
    </citation>
    <scope>NUCLEOTIDE SEQUENCE [LARGE SCALE GENOMIC DNA]</scope>
    <source>
        <strain evidence="2">cv. Tatra</strain>
        <tissue evidence="1">Young leaves</tissue>
    </source>
</reference>
<reference evidence="1 2" key="2">
    <citation type="journal article" date="2017" name="Front. Plant Sci.">
        <title>Gene Classification and Mining of Molecular Markers Useful in Red Clover (Trifolium pratense) Breeding.</title>
        <authorList>
            <person name="Istvanek J."/>
            <person name="Dluhosova J."/>
            <person name="Dluhos P."/>
            <person name="Patkova L."/>
            <person name="Nedelnik J."/>
            <person name="Repkova J."/>
        </authorList>
    </citation>
    <scope>NUCLEOTIDE SEQUENCE [LARGE SCALE GENOMIC DNA]</scope>
    <source>
        <strain evidence="2">cv. Tatra</strain>
        <tissue evidence="1">Young leaves</tissue>
    </source>
</reference>
<sequence>MWTTMSSSRRMMFSATMKTWRRITVTVITSTTARRTTLPTLEFRFSSDLEIHFFCTLISMQVCRCPHEVEEKSNLRDMH</sequence>
<comment type="caution">
    <text evidence="1">The sequence shown here is derived from an EMBL/GenBank/DDBJ whole genome shotgun (WGS) entry which is preliminary data.</text>
</comment>
<name>A0A2K3N7S2_TRIPR</name>
<accession>A0A2K3N7S2</accession>
<gene>
    <name evidence="1" type="ORF">L195_g022363</name>
</gene>
<evidence type="ECO:0000313" key="1">
    <source>
        <dbReference type="EMBL" id="PNX99101.1"/>
    </source>
</evidence>
<dbReference type="EMBL" id="ASHM01017385">
    <property type="protein sequence ID" value="PNX99101.1"/>
    <property type="molecule type" value="Genomic_DNA"/>
</dbReference>
<dbReference type="AlphaFoldDB" id="A0A2K3N7S2"/>
<protein>
    <submittedName>
        <fullName evidence="1">Uncharacterized protein</fullName>
    </submittedName>
</protein>